<evidence type="ECO:0000256" key="6">
    <source>
        <dbReference type="ARBA" id="ARBA00023002"/>
    </source>
</evidence>
<keyword evidence="12" id="KW-1133">Transmembrane helix</keyword>
<feature type="transmembrane region" description="Helical" evidence="12">
    <location>
        <begin position="82"/>
        <end position="102"/>
    </location>
</feature>
<dbReference type="SUPFAM" id="SSF48264">
    <property type="entry name" value="Cytochrome P450"/>
    <property type="match status" value="1"/>
</dbReference>
<dbReference type="InterPro" id="IPR008069">
    <property type="entry name" value="Cyt_P450_E_grp-I_CYP2D-like"/>
</dbReference>
<dbReference type="Proteomes" id="UP001174136">
    <property type="component" value="Unassembled WGS sequence"/>
</dbReference>
<evidence type="ECO:0000256" key="12">
    <source>
        <dbReference type="SAM" id="Phobius"/>
    </source>
</evidence>
<proteinExistence type="inferred from homology"/>
<dbReference type="GO" id="GO:0005737">
    <property type="term" value="C:cytoplasm"/>
    <property type="evidence" value="ECO:0007669"/>
    <property type="project" value="TreeGrafter"/>
</dbReference>
<dbReference type="GO" id="GO:0006805">
    <property type="term" value="P:xenobiotic metabolic process"/>
    <property type="evidence" value="ECO:0007669"/>
    <property type="project" value="TreeGrafter"/>
</dbReference>
<comment type="similarity">
    <text evidence="3 11">Belongs to the cytochrome P450 family.</text>
</comment>
<dbReference type="CDD" id="cd11026">
    <property type="entry name" value="CYP2"/>
    <property type="match status" value="1"/>
</dbReference>
<dbReference type="GO" id="GO:0020037">
    <property type="term" value="F:heme binding"/>
    <property type="evidence" value="ECO:0007669"/>
    <property type="project" value="InterPro"/>
</dbReference>
<keyword evidence="9 12" id="KW-0472">Membrane</keyword>
<evidence type="ECO:0000256" key="11">
    <source>
        <dbReference type="RuleBase" id="RU000461"/>
    </source>
</evidence>
<evidence type="ECO:0000256" key="8">
    <source>
        <dbReference type="ARBA" id="ARBA00023033"/>
    </source>
</evidence>
<keyword evidence="4 10" id="KW-0349">Heme</keyword>
<dbReference type="PROSITE" id="PS00086">
    <property type="entry name" value="CYTOCHROME_P450"/>
    <property type="match status" value="1"/>
</dbReference>
<evidence type="ECO:0000256" key="7">
    <source>
        <dbReference type="ARBA" id="ARBA00023004"/>
    </source>
</evidence>
<dbReference type="FunFam" id="1.10.630.10:FF:000004">
    <property type="entry name" value="cytochrome P450 2D15 isoform X1"/>
    <property type="match status" value="1"/>
</dbReference>
<dbReference type="GO" id="GO:0005506">
    <property type="term" value="F:iron ion binding"/>
    <property type="evidence" value="ECO:0007669"/>
    <property type="project" value="InterPro"/>
</dbReference>
<organism evidence="13 14">
    <name type="scientific">Merluccius polli</name>
    <name type="common">Benguela hake</name>
    <name type="synonym">Merluccius cadenati</name>
    <dbReference type="NCBI Taxonomy" id="89951"/>
    <lineage>
        <taxon>Eukaryota</taxon>
        <taxon>Metazoa</taxon>
        <taxon>Chordata</taxon>
        <taxon>Craniata</taxon>
        <taxon>Vertebrata</taxon>
        <taxon>Euteleostomi</taxon>
        <taxon>Actinopterygii</taxon>
        <taxon>Neopterygii</taxon>
        <taxon>Teleostei</taxon>
        <taxon>Neoteleostei</taxon>
        <taxon>Acanthomorphata</taxon>
        <taxon>Zeiogadaria</taxon>
        <taxon>Gadariae</taxon>
        <taxon>Gadiformes</taxon>
        <taxon>Gadoidei</taxon>
        <taxon>Merlucciidae</taxon>
        <taxon>Merluccius</taxon>
    </lineage>
</organism>
<gene>
    <name evidence="13" type="primary">CYP2J2_0</name>
    <name evidence="13" type="ORF">N1851_005464</name>
</gene>
<comment type="subcellular location">
    <subcellularLocation>
        <location evidence="2">Membrane</location>
    </subcellularLocation>
</comment>
<dbReference type="InterPro" id="IPR017972">
    <property type="entry name" value="Cyt_P450_CS"/>
</dbReference>
<evidence type="ECO:0000256" key="9">
    <source>
        <dbReference type="ARBA" id="ARBA00023136"/>
    </source>
</evidence>
<dbReference type="EMBL" id="JAOPHQ010000882">
    <property type="protein sequence ID" value="KAK0152870.1"/>
    <property type="molecule type" value="Genomic_DNA"/>
</dbReference>
<dbReference type="GO" id="GO:0016020">
    <property type="term" value="C:membrane"/>
    <property type="evidence" value="ECO:0007669"/>
    <property type="project" value="UniProtKB-SubCell"/>
</dbReference>
<name>A0AA47P941_MERPO</name>
<feature type="binding site" description="axial binding residue" evidence="10">
    <location>
        <position position="521"/>
    </location>
    <ligand>
        <name>heme</name>
        <dbReference type="ChEBI" id="CHEBI:30413"/>
    </ligand>
    <ligandPart>
        <name>Fe</name>
        <dbReference type="ChEBI" id="CHEBI:18248"/>
    </ligandPart>
</feature>
<dbReference type="PRINTS" id="PR00463">
    <property type="entry name" value="EP450I"/>
</dbReference>
<dbReference type="PRINTS" id="PR00385">
    <property type="entry name" value="P450"/>
</dbReference>
<reference evidence="13" key="1">
    <citation type="journal article" date="2023" name="Front. Mar. Sci.">
        <title>A new Merluccius polli reference genome to investigate the effects of global change in West African waters.</title>
        <authorList>
            <person name="Mateo J.L."/>
            <person name="Blanco-Fernandez C."/>
            <person name="Garcia-Vazquez E."/>
            <person name="Machado-Schiaffino G."/>
        </authorList>
    </citation>
    <scope>NUCLEOTIDE SEQUENCE</scope>
    <source>
        <strain evidence="13">C29</strain>
        <tissue evidence="13">Fin</tissue>
    </source>
</reference>
<keyword evidence="8 11" id="KW-0503">Monooxygenase</keyword>
<protein>
    <submittedName>
        <fullName evidence="13">Cytochrome P450 2J2</fullName>
    </submittedName>
</protein>
<evidence type="ECO:0000256" key="2">
    <source>
        <dbReference type="ARBA" id="ARBA00004370"/>
    </source>
</evidence>
<sequence length="574" mass="65377">MRDGYKLQKVDQIRTTAKVRRFLTANAIPTLFEWNAYSNKTRAAVWERRTRPTSSPEPGPAETEEEIVDMVPMPIDHDYVDVFVGLNLSGILLLTFITLLMLDLLKNRNPPNYPPGPLALPLLGNIFNIDPKQPHIYLTKLAIVHGNVFSMRLGRDKTVFVSGYKMVREAIVTQADIFVERPYSPMATRLYSENIGGFFFSNGPVWRRQRRFAIATLRSLGLGRRCLEDSISEESHHLQQEMEGMRGEPFNPAHLFNNAVANIICQMVFGRRFEYDDQTFQTMLKNLIELAHLEGSIWAHLYDSFPALMKHLPGRHNEIFSNFRSLETLIRGELERHKLDVDPSNPRDYMDAFLVEMQKHREAPELGFDEDNLVLCCLDLFLAGSETTSKTLQWALVYLINNPQFQEKVQAEIDRVVGPARQPSMADRPGMPYTDAVIHEIQRMGNIVPLNGLRRAAKDTTLGGYFIPKGTTLMPNLTSVLFDKTEWETPDSFNPAHFLDADGKLMRRDAFLPFSAGKRACLGESLARTELFLFFVNLMQKFSFSTPDGVELSTEGIIGATRSPHPFKIYAMPR</sequence>
<keyword evidence="5 10" id="KW-0479">Metal-binding</keyword>
<evidence type="ECO:0000313" key="14">
    <source>
        <dbReference type="Proteomes" id="UP001174136"/>
    </source>
</evidence>
<evidence type="ECO:0000256" key="4">
    <source>
        <dbReference type="ARBA" id="ARBA00022617"/>
    </source>
</evidence>
<dbReference type="GO" id="GO:0006082">
    <property type="term" value="P:organic acid metabolic process"/>
    <property type="evidence" value="ECO:0007669"/>
    <property type="project" value="TreeGrafter"/>
</dbReference>
<keyword evidence="12" id="KW-0812">Transmembrane</keyword>
<keyword evidence="14" id="KW-1185">Reference proteome</keyword>
<dbReference type="GO" id="GO:0016712">
    <property type="term" value="F:oxidoreductase activity, acting on paired donors, with incorporation or reduction of molecular oxygen, reduced flavin or flavoprotein as one donor, and incorporation of one atom of oxygen"/>
    <property type="evidence" value="ECO:0007669"/>
    <property type="project" value="InterPro"/>
</dbReference>
<dbReference type="InterPro" id="IPR036396">
    <property type="entry name" value="Cyt_P450_sf"/>
</dbReference>
<comment type="caution">
    <text evidence="13">The sequence shown here is derived from an EMBL/GenBank/DDBJ whole genome shotgun (WGS) entry which is preliminary data.</text>
</comment>
<comment type="cofactor">
    <cofactor evidence="1 10">
        <name>heme</name>
        <dbReference type="ChEBI" id="CHEBI:30413"/>
    </cofactor>
</comment>
<dbReference type="InterPro" id="IPR002401">
    <property type="entry name" value="Cyt_P450_E_grp-I"/>
</dbReference>
<accession>A0AA47P941</accession>
<dbReference type="PANTHER" id="PTHR24300:SF177">
    <property type="entry name" value="CYTOCHROME P450 2J2"/>
    <property type="match status" value="1"/>
</dbReference>
<evidence type="ECO:0000256" key="5">
    <source>
        <dbReference type="ARBA" id="ARBA00022723"/>
    </source>
</evidence>
<dbReference type="AlphaFoldDB" id="A0AA47P941"/>
<dbReference type="Gene3D" id="1.10.630.10">
    <property type="entry name" value="Cytochrome P450"/>
    <property type="match status" value="1"/>
</dbReference>
<evidence type="ECO:0000313" key="13">
    <source>
        <dbReference type="EMBL" id="KAK0152870.1"/>
    </source>
</evidence>
<keyword evidence="6 11" id="KW-0560">Oxidoreductase</keyword>
<evidence type="ECO:0000256" key="10">
    <source>
        <dbReference type="PIRSR" id="PIRSR602401-1"/>
    </source>
</evidence>
<dbReference type="Pfam" id="PF00067">
    <property type="entry name" value="p450"/>
    <property type="match status" value="1"/>
</dbReference>
<dbReference type="InterPro" id="IPR050182">
    <property type="entry name" value="Cytochrome_P450_fam2"/>
</dbReference>
<dbReference type="PRINTS" id="PR01686">
    <property type="entry name" value="EP450ICYP2D"/>
</dbReference>
<keyword evidence="7 10" id="KW-0408">Iron</keyword>
<evidence type="ECO:0000256" key="1">
    <source>
        <dbReference type="ARBA" id="ARBA00001971"/>
    </source>
</evidence>
<dbReference type="InterPro" id="IPR001128">
    <property type="entry name" value="Cyt_P450"/>
</dbReference>
<dbReference type="PANTHER" id="PTHR24300">
    <property type="entry name" value="CYTOCHROME P450 508A4-RELATED"/>
    <property type="match status" value="1"/>
</dbReference>
<evidence type="ECO:0000256" key="3">
    <source>
        <dbReference type="ARBA" id="ARBA00010617"/>
    </source>
</evidence>